<dbReference type="PANTHER" id="PTHR21356:SF1">
    <property type="entry name" value="ARMADILLO REPEAT-CONTAINING PROTEIN 2"/>
    <property type="match status" value="1"/>
</dbReference>
<dbReference type="InterPro" id="IPR000225">
    <property type="entry name" value="Armadillo"/>
</dbReference>
<feature type="compositionally biased region" description="Low complexity" evidence="1">
    <location>
        <begin position="119"/>
        <end position="137"/>
    </location>
</feature>
<keyword evidence="3" id="KW-1185">Reference proteome</keyword>
<feature type="compositionally biased region" description="Polar residues" evidence="1">
    <location>
        <begin position="68"/>
        <end position="89"/>
    </location>
</feature>
<dbReference type="InterPro" id="IPR038905">
    <property type="entry name" value="ARMC2"/>
</dbReference>
<dbReference type="InterPro" id="IPR011989">
    <property type="entry name" value="ARM-like"/>
</dbReference>
<dbReference type="Gene3D" id="1.25.10.10">
    <property type="entry name" value="Leucine-rich Repeat Variant"/>
    <property type="match status" value="2"/>
</dbReference>
<feature type="compositionally biased region" description="Basic and acidic residues" evidence="1">
    <location>
        <begin position="97"/>
        <end position="118"/>
    </location>
</feature>
<feature type="compositionally biased region" description="Basic residues" evidence="1">
    <location>
        <begin position="44"/>
        <end position="55"/>
    </location>
</feature>
<feature type="compositionally biased region" description="Low complexity" evidence="1">
    <location>
        <begin position="151"/>
        <end position="164"/>
    </location>
</feature>
<protein>
    <recommendedName>
        <fullName evidence="4">Armadillo repeat-containing protein 2</fullName>
    </recommendedName>
</protein>
<feature type="compositionally biased region" description="Basic and acidic residues" evidence="1">
    <location>
        <begin position="165"/>
        <end position="176"/>
    </location>
</feature>
<accession>A0ABQ9FFL5</accession>
<sequence>MVRYNIPSLFIAKGRSFWTPKFPTEAELESGLLPPKPPSDPNKSRRKAGQTRLHHANSYDGSVEGISKSKSGSLTDVSSKTPDPNSSADTTRRIHSGPKERTHIPVEERGEGDGKEMAPRAPSSAAVRSPPRSASSRDGSESRIGSGGTKRTSSAGSTGRAGSAGKKEVEETPEEAKFYSQNIAPILETMSTHSKKLLIDTLRSTDHTTSSEALIYCTGAIKFLSGNTTIVKQLVKKDCIECLGQLLTGINRTNRDIGNANEQFGHVLVQVTAALRNLADANSSRDRLLSCQVVPSLCHVIDTYSPDQDLMLNISRIFSKITLHSDCCLAVADQPTSYKSFIHLLNKHILKSDIVVRVCFILGNITAKNEDARMRLYQEANAFQSLLSVLKIYLEMDVKSKGEKDKQDPSKESSEDGRSVNKQEDVLIKVIRVIANLAINENVGPLIASNHQCVDLLMSVLEVKELSTSEELVLNTVATINNLSYYTTKTSAITAHQIRVIESLLKLVLADNMEAMVEVFRVFGNLTRQKAVRDFLVEHKIDQMMITMLDSGNREVVYISCGVLINFMVDEEKRPILRNDNGIKKLIDVLRDFGQTDWELASLVCQILWNYSGKITSTNAWFGEQEASDLIELLVHYLDQDAALDNSLKDEADEEMKMYILDQWSEEFCPVAGNLLQRLESFQSNFEPLDNPSGS</sequence>
<evidence type="ECO:0000313" key="3">
    <source>
        <dbReference type="Proteomes" id="UP001217089"/>
    </source>
</evidence>
<dbReference type="SMART" id="SM00185">
    <property type="entry name" value="ARM"/>
    <property type="match status" value="4"/>
</dbReference>
<organism evidence="2 3">
    <name type="scientific">Tegillarca granosa</name>
    <name type="common">Malaysian cockle</name>
    <name type="synonym">Anadara granosa</name>
    <dbReference type="NCBI Taxonomy" id="220873"/>
    <lineage>
        <taxon>Eukaryota</taxon>
        <taxon>Metazoa</taxon>
        <taxon>Spiralia</taxon>
        <taxon>Lophotrochozoa</taxon>
        <taxon>Mollusca</taxon>
        <taxon>Bivalvia</taxon>
        <taxon>Autobranchia</taxon>
        <taxon>Pteriomorphia</taxon>
        <taxon>Arcoida</taxon>
        <taxon>Arcoidea</taxon>
        <taxon>Arcidae</taxon>
        <taxon>Tegillarca</taxon>
    </lineage>
</organism>
<proteinExistence type="predicted"/>
<name>A0ABQ9FFL5_TEGGR</name>
<feature type="region of interest" description="Disordered" evidence="1">
    <location>
        <begin position="25"/>
        <end position="176"/>
    </location>
</feature>
<dbReference type="InterPro" id="IPR016024">
    <property type="entry name" value="ARM-type_fold"/>
</dbReference>
<dbReference type="PANTHER" id="PTHR21356">
    <property type="entry name" value="ARMADILLO REPEAT CONTAINING 2"/>
    <property type="match status" value="1"/>
</dbReference>
<feature type="region of interest" description="Disordered" evidence="1">
    <location>
        <begin position="401"/>
        <end position="420"/>
    </location>
</feature>
<dbReference type="SUPFAM" id="SSF48371">
    <property type="entry name" value="ARM repeat"/>
    <property type="match status" value="1"/>
</dbReference>
<gene>
    <name evidence="2" type="ORF">KUTeg_007437</name>
</gene>
<reference evidence="2 3" key="1">
    <citation type="submission" date="2022-12" db="EMBL/GenBank/DDBJ databases">
        <title>Chromosome-level genome of Tegillarca granosa.</title>
        <authorList>
            <person name="Kim J."/>
        </authorList>
    </citation>
    <scope>NUCLEOTIDE SEQUENCE [LARGE SCALE GENOMIC DNA]</scope>
    <source>
        <strain evidence="2">Teg-2019</strain>
        <tissue evidence="2">Adductor muscle</tissue>
    </source>
</reference>
<dbReference type="Proteomes" id="UP001217089">
    <property type="component" value="Unassembled WGS sequence"/>
</dbReference>
<dbReference type="EMBL" id="JARBDR010000337">
    <property type="protein sequence ID" value="KAJ8315287.1"/>
    <property type="molecule type" value="Genomic_DNA"/>
</dbReference>
<evidence type="ECO:0008006" key="4">
    <source>
        <dbReference type="Google" id="ProtNLM"/>
    </source>
</evidence>
<comment type="caution">
    <text evidence="2">The sequence shown here is derived from an EMBL/GenBank/DDBJ whole genome shotgun (WGS) entry which is preliminary data.</text>
</comment>
<evidence type="ECO:0000313" key="2">
    <source>
        <dbReference type="EMBL" id="KAJ8315287.1"/>
    </source>
</evidence>
<evidence type="ECO:0000256" key="1">
    <source>
        <dbReference type="SAM" id="MobiDB-lite"/>
    </source>
</evidence>